<dbReference type="PANTHER" id="PTHR43377">
    <property type="entry name" value="BILIVERDIN REDUCTASE A"/>
    <property type="match status" value="1"/>
</dbReference>
<dbReference type="Pfam" id="PF01408">
    <property type="entry name" value="GFO_IDH_MocA"/>
    <property type="match status" value="1"/>
</dbReference>
<dbReference type="KEGG" id="pfer:IRI77_24630"/>
<dbReference type="SUPFAM" id="SSF55347">
    <property type="entry name" value="Glyceraldehyde-3-phosphate dehydrogenase-like, C-terminal domain"/>
    <property type="match status" value="1"/>
</dbReference>
<accession>A0A7S7NLS6</accession>
<reference evidence="3 4" key="1">
    <citation type="submission" date="2020-10" db="EMBL/GenBank/DDBJ databases">
        <title>Complete genome sequence of Paludibaculum fermentans P105T, a facultatively anaerobic acidobacterium capable of dissimilatory Fe(III) reduction.</title>
        <authorList>
            <person name="Dedysh S.N."/>
            <person name="Beletsky A.V."/>
            <person name="Kulichevskaya I.S."/>
            <person name="Mardanov A.V."/>
            <person name="Ravin N.V."/>
        </authorList>
    </citation>
    <scope>NUCLEOTIDE SEQUENCE [LARGE SCALE GENOMIC DNA]</scope>
    <source>
        <strain evidence="3 4">P105</strain>
    </source>
</reference>
<dbReference type="PANTHER" id="PTHR43377:SF1">
    <property type="entry name" value="BILIVERDIN REDUCTASE A"/>
    <property type="match status" value="1"/>
</dbReference>
<evidence type="ECO:0000313" key="3">
    <source>
        <dbReference type="EMBL" id="QOY85983.1"/>
    </source>
</evidence>
<feature type="domain" description="GFO/IDH/MocA-like oxidoreductase" evidence="2">
    <location>
        <begin position="158"/>
        <end position="220"/>
    </location>
</feature>
<dbReference type="Gene3D" id="3.30.360.10">
    <property type="entry name" value="Dihydrodipicolinate Reductase, domain 2"/>
    <property type="match status" value="1"/>
</dbReference>
<evidence type="ECO:0000259" key="2">
    <source>
        <dbReference type="Pfam" id="PF22725"/>
    </source>
</evidence>
<dbReference type="InterPro" id="IPR051450">
    <property type="entry name" value="Gfo/Idh/MocA_Oxidoreductases"/>
</dbReference>
<protein>
    <submittedName>
        <fullName evidence="3">Gfo/Idh/MocA family oxidoreductase</fullName>
    </submittedName>
</protein>
<evidence type="ECO:0000313" key="4">
    <source>
        <dbReference type="Proteomes" id="UP000593892"/>
    </source>
</evidence>
<name>A0A7S7NLS6_PALFE</name>
<organism evidence="3 4">
    <name type="scientific">Paludibaculum fermentans</name>
    <dbReference type="NCBI Taxonomy" id="1473598"/>
    <lineage>
        <taxon>Bacteria</taxon>
        <taxon>Pseudomonadati</taxon>
        <taxon>Acidobacteriota</taxon>
        <taxon>Terriglobia</taxon>
        <taxon>Bryobacterales</taxon>
        <taxon>Bryobacteraceae</taxon>
        <taxon>Paludibaculum</taxon>
    </lineage>
</organism>
<dbReference type="EMBL" id="CP063849">
    <property type="protein sequence ID" value="QOY85983.1"/>
    <property type="molecule type" value="Genomic_DNA"/>
</dbReference>
<dbReference type="GO" id="GO:0000166">
    <property type="term" value="F:nucleotide binding"/>
    <property type="evidence" value="ECO:0007669"/>
    <property type="project" value="InterPro"/>
</dbReference>
<feature type="domain" description="Gfo/Idh/MocA-like oxidoreductase N-terminal" evidence="1">
    <location>
        <begin position="8"/>
        <end position="121"/>
    </location>
</feature>
<dbReference type="Gene3D" id="3.40.50.720">
    <property type="entry name" value="NAD(P)-binding Rossmann-like Domain"/>
    <property type="match status" value="1"/>
</dbReference>
<dbReference type="InterPro" id="IPR055170">
    <property type="entry name" value="GFO_IDH_MocA-like_dom"/>
</dbReference>
<dbReference type="Pfam" id="PF22725">
    <property type="entry name" value="GFO_IDH_MocA_C3"/>
    <property type="match status" value="1"/>
</dbReference>
<dbReference type="InterPro" id="IPR036291">
    <property type="entry name" value="NAD(P)-bd_dom_sf"/>
</dbReference>
<dbReference type="SUPFAM" id="SSF51735">
    <property type="entry name" value="NAD(P)-binding Rossmann-fold domains"/>
    <property type="match status" value="1"/>
</dbReference>
<evidence type="ECO:0000259" key="1">
    <source>
        <dbReference type="Pfam" id="PF01408"/>
    </source>
</evidence>
<dbReference type="RefSeq" id="WP_194447652.1">
    <property type="nucleotide sequence ID" value="NZ_CP063849.1"/>
</dbReference>
<dbReference type="InterPro" id="IPR000683">
    <property type="entry name" value="Gfo/Idh/MocA-like_OxRdtase_N"/>
</dbReference>
<gene>
    <name evidence="3" type="ORF">IRI77_24630</name>
</gene>
<keyword evidence="4" id="KW-1185">Reference proteome</keyword>
<dbReference type="AlphaFoldDB" id="A0A7S7NLS6"/>
<dbReference type="Proteomes" id="UP000593892">
    <property type="component" value="Chromosome"/>
</dbReference>
<sequence>MSEPAVLVAVAGAGAFGKNHLRVIRESHVELAGVYDLDPERAQAAAREFGCRAYDSLQDLAGHAQAAIVAVPTSAHCKVACQLLDSGLDVLVEKPIASSLEEAHQMIVTARQRGRILQVGHLERFNPAVAAARALVTVPLFFEIHRLSVFSPRSLDVDVVLDLMIHDLDILLAMTGTMPSEIRAAGIPVLSGKADIANVRLEFPSGCIANLTASRVSTERVRKMRFFQPRQYVSVDYAKQECFAIGVDDNRQVKLMPQLVTKQEPLKRQFASFLDCIVTRAKPDVDGEAATLALELARMIEAKIEEHGVVVARSLASTSIS</sequence>
<proteinExistence type="predicted"/>